<reference evidence="1" key="1">
    <citation type="journal article" date="2021" name="Proc. Natl. Acad. Sci. U.S.A.">
        <title>A Catalog of Tens of Thousands of Viruses from Human Metagenomes Reveals Hidden Associations with Chronic Diseases.</title>
        <authorList>
            <person name="Tisza M.J."/>
            <person name="Buck C.B."/>
        </authorList>
    </citation>
    <scope>NUCLEOTIDE SEQUENCE</scope>
    <source>
        <strain evidence="1">CtK7P4</strain>
    </source>
</reference>
<proteinExistence type="predicted"/>
<sequence length="484" mass="51802">MTAPTLPISDVVNVKIEMSPTAAALRNFGACLIIGTSDVIDTQERIRAYSDITTVAQDFGVESKEYLAAQAFFSQTPKPSVVQIGRWAKSATAGRLRGRVLSTSEQNMDAFAEIETGSISFAIDGKPKSLSSIDLSSETNLNGVASQVTSALSGSGTCRWTGTQFVVTSSTTGETSSVTCNDEGQLAQLLGLNASATSVKGSASEKLVEALTVLTDFQGWYMACLADKTSDEEMIAAAGLIEAASPARMIGFTTQNTLELDSTRSDTLGAKLKALGYNRTVVMYSSSSEVAVASIFGRMSTVNFEGSNTCITLKFKQCPGVAAENLRISQANTLKAHNVNVFAAYQNDTSILREGITAGGWFIDETHGLDWLQNRVETDLWNLLYTSKKVGQDEIGADNLVATVSKSLEQGVKNWLIAPGVWNGDSFGALKTGDTLATGYYVYIQPFDEQSQSDREARKAPPIQIAVKLKGAIHFVDCTITVNR</sequence>
<accession>A0A8S5QIX8</accession>
<protein>
    <submittedName>
        <fullName evidence="1">Tail sheath protein</fullName>
    </submittedName>
</protein>
<name>A0A8S5QIX8_9CAUD</name>
<dbReference type="InterPro" id="IPR021808">
    <property type="entry name" value="DUF3383"/>
</dbReference>
<dbReference type="EMBL" id="BK015663">
    <property type="protein sequence ID" value="DAE18771.1"/>
    <property type="molecule type" value="Genomic_DNA"/>
</dbReference>
<evidence type="ECO:0000313" key="1">
    <source>
        <dbReference type="EMBL" id="DAE18771.1"/>
    </source>
</evidence>
<dbReference type="Pfam" id="PF11863">
    <property type="entry name" value="DUF3383"/>
    <property type="match status" value="1"/>
</dbReference>
<organism evidence="1">
    <name type="scientific">Myoviridae sp. ctK7P4</name>
    <dbReference type="NCBI Taxonomy" id="2825080"/>
    <lineage>
        <taxon>Viruses</taxon>
        <taxon>Duplodnaviria</taxon>
        <taxon>Heunggongvirae</taxon>
        <taxon>Uroviricota</taxon>
        <taxon>Caudoviricetes</taxon>
    </lineage>
</organism>